<dbReference type="AlphaFoldDB" id="A0A5B8XNL0"/>
<dbReference type="InterPro" id="IPR008135">
    <property type="entry name" value="Competence-induced_CinA"/>
</dbReference>
<dbReference type="SUPFAM" id="SSF142433">
    <property type="entry name" value="CinA-like"/>
    <property type="match status" value="1"/>
</dbReference>
<feature type="domain" description="MoaB/Mog" evidence="2">
    <location>
        <begin position="8"/>
        <end position="172"/>
    </location>
</feature>
<dbReference type="Gene3D" id="3.90.950.20">
    <property type="entry name" value="CinA-like"/>
    <property type="match status" value="1"/>
</dbReference>
<dbReference type="Gene3D" id="3.40.980.10">
    <property type="entry name" value="MoaB/Mog-like domain"/>
    <property type="match status" value="1"/>
</dbReference>
<dbReference type="InterPro" id="IPR036425">
    <property type="entry name" value="MoaB/Mog-like_dom_sf"/>
</dbReference>
<sequence length="418" mass="45007">MTTQSKLDLICVGDELLDGRVRDLNARMLGEWAAERSISLQKIVVIPDSLDTIVAALNDTESETVVVSGGLGPTSDDLTRFAAANFLGTELQHDQEAEAQLRARFQTFGRTPTENNLVQCLFPAGAKILYSNVGTAAGFLVQKGSQRFYFFPGVPKEFSWFVRSTLDGAQEGESSVNRLFFFGIGESSLAQKIATLDLSKTQLSYRADYPVIEVKLQGASDLVSSAAAAIRHDASKYFVGQDQDVLEARLGRLLLEKGWKVATAESCTAGGLSARITEVSGSSQWFDVGFVTYANQAKSRLLGVSPETLNSKGAVSPEVAIQMAAGALKASGSNIALSVTGIAGPGGGSAEKPVGTVHFALATDKGVWHRHWVFAHRDRTEVRTATQIAAITFALHYLEERLQDYPTSGPFSLNEFTK</sequence>
<dbReference type="OrthoDB" id="9801454at2"/>
<name>A0A5B8XNL0_9DELT</name>
<dbReference type="NCBIfam" id="TIGR00200">
    <property type="entry name" value="cinA_nterm"/>
    <property type="match status" value="1"/>
</dbReference>
<dbReference type="KEGG" id="bbae:FRD01_07330"/>
<keyword evidence="4" id="KW-1185">Reference proteome</keyword>
<dbReference type="HAMAP" id="MF_00226_B">
    <property type="entry name" value="CinA_B"/>
    <property type="match status" value="1"/>
</dbReference>
<dbReference type="Proteomes" id="UP000321595">
    <property type="component" value="Chromosome"/>
</dbReference>
<dbReference type="Pfam" id="PF00994">
    <property type="entry name" value="MoCF_biosynth"/>
    <property type="match status" value="1"/>
</dbReference>
<evidence type="ECO:0000313" key="3">
    <source>
        <dbReference type="EMBL" id="QED27055.1"/>
    </source>
</evidence>
<dbReference type="InterPro" id="IPR008136">
    <property type="entry name" value="CinA_C"/>
</dbReference>
<dbReference type="SMART" id="SM00852">
    <property type="entry name" value="MoCF_biosynth"/>
    <property type="match status" value="1"/>
</dbReference>
<gene>
    <name evidence="3" type="ORF">FRD01_07330</name>
</gene>
<reference evidence="3 4" key="1">
    <citation type="submission" date="2019-08" db="EMBL/GenBank/DDBJ databases">
        <authorList>
            <person name="Liang Q."/>
        </authorList>
    </citation>
    <scope>NUCLEOTIDE SEQUENCE [LARGE SCALE GENOMIC DNA]</scope>
    <source>
        <strain evidence="3 4">V1718</strain>
    </source>
</reference>
<dbReference type="CDD" id="cd00885">
    <property type="entry name" value="cinA"/>
    <property type="match status" value="1"/>
</dbReference>
<organism evidence="3 4">
    <name type="scientific">Microvenator marinus</name>
    <dbReference type="NCBI Taxonomy" id="2600177"/>
    <lineage>
        <taxon>Bacteria</taxon>
        <taxon>Deltaproteobacteria</taxon>
        <taxon>Bradymonadales</taxon>
        <taxon>Microvenatoraceae</taxon>
        <taxon>Microvenator</taxon>
    </lineage>
</organism>
<dbReference type="InterPro" id="IPR036653">
    <property type="entry name" value="CinA-like_C"/>
</dbReference>
<dbReference type="EMBL" id="CP042467">
    <property type="protein sequence ID" value="QED27055.1"/>
    <property type="molecule type" value="Genomic_DNA"/>
</dbReference>
<dbReference type="PIRSF" id="PIRSF006728">
    <property type="entry name" value="CinA"/>
    <property type="match status" value="1"/>
</dbReference>
<dbReference type="PANTHER" id="PTHR13939">
    <property type="entry name" value="NICOTINAMIDE-NUCLEOTIDE AMIDOHYDROLASE PNCC"/>
    <property type="match status" value="1"/>
</dbReference>
<proteinExistence type="inferred from homology"/>
<dbReference type="InterPro" id="IPR050101">
    <property type="entry name" value="CinA"/>
</dbReference>
<comment type="similarity">
    <text evidence="1">Belongs to the CinA family.</text>
</comment>
<dbReference type="InterPro" id="IPR001453">
    <property type="entry name" value="MoaB/Mog_dom"/>
</dbReference>
<dbReference type="Pfam" id="PF02464">
    <property type="entry name" value="CinA"/>
    <property type="match status" value="1"/>
</dbReference>
<evidence type="ECO:0000259" key="2">
    <source>
        <dbReference type="SMART" id="SM00852"/>
    </source>
</evidence>
<protein>
    <recommendedName>
        <fullName evidence="1">CinA-like protein</fullName>
    </recommendedName>
</protein>
<dbReference type="SUPFAM" id="SSF53218">
    <property type="entry name" value="Molybdenum cofactor biosynthesis proteins"/>
    <property type="match status" value="1"/>
</dbReference>
<dbReference type="PANTHER" id="PTHR13939:SF0">
    <property type="entry name" value="NMN AMIDOHYDROLASE-LIKE PROTEIN YFAY"/>
    <property type="match status" value="1"/>
</dbReference>
<evidence type="ECO:0000256" key="1">
    <source>
        <dbReference type="HAMAP-Rule" id="MF_00226"/>
    </source>
</evidence>
<dbReference type="NCBIfam" id="TIGR00199">
    <property type="entry name" value="PncC_domain"/>
    <property type="match status" value="1"/>
</dbReference>
<dbReference type="RefSeq" id="WP_146958740.1">
    <property type="nucleotide sequence ID" value="NZ_CP042467.1"/>
</dbReference>
<accession>A0A5B8XNL0</accession>
<evidence type="ECO:0000313" key="4">
    <source>
        <dbReference type="Proteomes" id="UP000321595"/>
    </source>
</evidence>